<dbReference type="RefSeq" id="XP_040769489.1">
    <property type="nucleotide sequence ID" value="XM_040906763.1"/>
</dbReference>
<evidence type="ECO:0000313" key="1">
    <source>
        <dbReference type="EMBL" id="KZT11841.1"/>
    </source>
</evidence>
<dbReference type="EMBL" id="KV427606">
    <property type="protein sequence ID" value="KZT11841.1"/>
    <property type="molecule type" value="Genomic_DNA"/>
</dbReference>
<gene>
    <name evidence="1" type="ORF">LAESUDRAFT_710397</name>
</gene>
<dbReference type="Proteomes" id="UP000076871">
    <property type="component" value="Unassembled WGS sequence"/>
</dbReference>
<accession>A0A165HKA3</accession>
<keyword evidence="2" id="KW-1185">Reference proteome</keyword>
<proteinExistence type="predicted"/>
<name>A0A165HKA3_9APHY</name>
<organism evidence="1 2">
    <name type="scientific">Laetiporus sulphureus 93-53</name>
    <dbReference type="NCBI Taxonomy" id="1314785"/>
    <lineage>
        <taxon>Eukaryota</taxon>
        <taxon>Fungi</taxon>
        <taxon>Dikarya</taxon>
        <taxon>Basidiomycota</taxon>
        <taxon>Agaricomycotina</taxon>
        <taxon>Agaricomycetes</taxon>
        <taxon>Polyporales</taxon>
        <taxon>Laetiporus</taxon>
    </lineage>
</organism>
<sequence>MKEEGDARDRAVSDLREFEARARARRVVKLKAVRNENPAWTNKVTTATTNSLRFKRVLHVCFCLKDPQNPTDDALSDRMCEMCLKNADGFTMRATWFGARTFAELRSLLASEWSDREDECGSEPSEMSMQCQAWKSSSRWERASVSAPLQRGMHPKITNARHGRFCKWTRRRLKAAYGRHCGQDRHIDRAGLTGEVGELPFPGVGAREPLAPPLRSAV</sequence>
<dbReference type="GeneID" id="63823792"/>
<dbReference type="InParanoid" id="A0A165HKA3"/>
<evidence type="ECO:0000313" key="2">
    <source>
        <dbReference type="Proteomes" id="UP000076871"/>
    </source>
</evidence>
<reference evidence="1 2" key="1">
    <citation type="journal article" date="2016" name="Mol. Biol. Evol.">
        <title>Comparative Genomics of Early-Diverging Mushroom-Forming Fungi Provides Insights into the Origins of Lignocellulose Decay Capabilities.</title>
        <authorList>
            <person name="Nagy L.G."/>
            <person name="Riley R."/>
            <person name="Tritt A."/>
            <person name="Adam C."/>
            <person name="Daum C."/>
            <person name="Floudas D."/>
            <person name="Sun H."/>
            <person name="Yadav J.S."/>
            <person name="Pangilinan J."/>
            <person name="Larsson K.H."/>
            <person name="Matsuura K."/>
            <person name="Barry K."/>
            <person name="Labutti K."/>
            <person name="Kuo R."/>
            <person name="Ohm R.A."/>
            <person name="Bhattacharya S.S."/>
            <person name="Shirouzu T."/>
            <person name="Yoshinaga Y."/>
            <person name="Martin F.M."/>
            <person name="Grigoriev I.V."/>
            <person name="Hibbett D.S."/>
        </authorList>
    </citation>
    <scope>NUCLEOTIDE SEQUENCE [LARGE SCALE GENOMIC DNA]</scope>
    <source>
        <strain evidence="1 2">93-53</strain>
    </source>
</reference>
<dbReference type="AlphaFoldDB" id="A0A165HKA3"/>
<protein>
    <submittedName>
        <fullName evidence="1">Uncharacterized protein</fullName>
    </submittedName>
</protein>